<reference evidence="1" key="1">
    <citation type="submission" date="2022-10" db="EMBL/GenBank/DDBJ databases">
        <title>Culturing micro-colonial fungi from biological soil crusts in the Mojave desert and describing Neophaeococcomyces mojavensis, and introducing the new genera and species Taxawa tesnikishii.</title>
        <authorList>
            <person name="Kurbessoian T."/>
            <person name="Stajich J.E."/>
        </authorList>
    </citation>
    <scope>NUCLEOTIDE SEQUENCE</scope>
    <source>
        <strain evidence="1">JES_112</strain>
    </source>
</reference>
<comment type="caution">
    <text evidence="1">The sequence shown here is derived from an EMBL/GenBank/DDBJ whole genome shotgun (WGS) entry which is preliminary data.</text>
</comment>
<evidence type="ECO:0000313" key="2">
    <source>
        <dbReference type="Proteomes" id="UP001172386"/>
    </source>
</evidence>
<gene>
    <name evidence="1" type="ORF">H2198_006433</name>
</gene>
<sequence>MQSELNSQSITALSSADLHFPEEILLRILQYTWHRTLRRLLHSQIEPLSRLANYILHERRDALLANPRSFQESTVAPWSGGCCPPLAPRHTVYEMGELLLGKEFILVGLEHKDYWVSPHSSSFVLTGIENRQLTVSQAFTVDDLPVLFVLRPDGINDDSKDVRLWLESQRYFWRLNVWLREGVCWKVGWG</sequence>
<dbReference type="EMBL" id="JAPDRQ010000118">
    <property type="protein sequence ID" value="KAJ9654557.1"/>
    <property type="molecule type" value="Genomic_DNA"/>
</dbReference>
<accession>A0ACC3A370</accession>
<name>A0ACC3A370_9EURO</name>
<dbReference type="Proteomes" id="UP001172386">
    <property type="component" value="Unassembled WGS sequence"/>
</dbReference>
<evidence type="ECO:0000313" key="1">
    <source>
        <dbReference type="EMBL" id="KAJ9654557.1"/>
    </source>
</evidence>
<protein>
    <submittedName>
        <fullName evidence="1">Uncharacterized protein</fullName>
    </submittedName>
</protein>
<keyword evidence="2" id="KW-1185">Reference proteome</keyword>
<organism evidence="1 2">
    <name type="scientific">Neophaeococcomyces mojaviensis</name>
    <dbReference type="NCBI Taxonomy" id="3383035"/>
    <lineage>
        <taxon>Eukaryota</taxon>
        <taxon>Fungi</taxon>
        <taxon>Dikarya</taxon>
        <taxon>Ascomycota</taxon>
        <taxon>Pezizomycotina</taxon>
        <taxon>Eurotiomycetes</taxon>
        <taxon>Chaetothyriomycetidae</taxon>
        <taxon>Chaetothyriales</taxon>
        <taxon>Chaetothyriales incertae sedis</taxon>
        <taxon>Neophaeococcomyces</taxon>
    </lineage>
</organism>
<proteinExistence type="predicted"/>